<keyword evidence="4" id="KW-1185">Reference proteome</keyword>
<dbReference type="Gene3D" id="1.10.260.40">
    <property type="entry name" value="lambda repressor-like DNA-binding domains"/>
    <property type="match status" value="1"/>
</dbReference>
<proteinExistence type="predicted"/>
<sequence length="310" mass="35606">MSLSDNLKYIRKSKKLTQKELAAKSGITRESIGNYERGDRIPPVDVLNKIAKALNVSVNNLIKNSITIEMHENEHITPKGQELVDNLDLLNQTIANSGNIRIYYLAGDNTQLIIDLINRLLEDKIEAIDFFSSILGSNDFDKLRNKNYTMDDLKKDKTIEHISEDCSKMPICMARICIDLYNIISHTQNLASIAIEQRLGTTLSNGNKIIEKANLSNDEYKNLGEELIHLIQFKLFKEHKEAEKHFTEKIENYNVYLDILEGIVSKFINHVIHSFNYVELSEVQLKELSSKVVDLMKKNIEKELDKKNKI</sequence>
<dbReference type="SUPFAM" id="SSF47413">
    <property type="entry name" value="lambda repressor-like DNA-binding domains"/>
    <property type="match status" value="1"/>
</dbReference>
<dbReference type="SMART" id="SM00530">
    <property type="entry name" value="HTH_XRE"/>
    <property type="match status" value="1"/>
</dbReference>
<accession>A0ABW8SQG2</accession>
<protein>
    <submittedName>
        <fullName evidence="3">Helix-turn-helix domain-containing protein</fullName>
    </submittedName>
</protein>
<evidence type="ECO:0000313" key="3">
    <source>
        <dbReference type="EMBL" id="MFL0198295.1"/>
    </source>
</evidence>
<keyword evidence="1" id="KW-0238">DNA-binding</keyword>
<name>A0ABW8SQG2_9CLOT</name>
<gene>
    <name evidence="3" type="ORF">ACJDU8_22420</name>
</gene>
<dbReference type="RefSeq" id="WP_406794405.1">
    <property type="nucleotide sequence ID" value="NZ_JBJHZX010000054.1"/>
</dbReference>
<dbReference type="PROSITE" id="PS50943">
    <property type="entry name" value="HTH_CROC1"/>
    <property type="match status" value="1"/>
</dbReference>
<evidence type="ECO:0000313" key="4">
    <source>
        <dbReference type="Proteomes" id="UP001623660"/>
    </source>
</evidence>
<dbReference type="PANTHER" id="PTHR46797:SF1">
    <property type="entry name" value="METHYLPHOSPHONATE SYNTHASE"/>
    <property type="match status" value="1"/>
</dbReference>
<dbReference type="InterPro" id="IPR010982">
    <property type="entry name" value="Lambda_DNA-bd_dom_sf"/>
</dbReference>
<organism evidence="3 4">
    <name type="scientific">Candidatus Clostridium eludens</name>
    <dbReference type="NCBI Taxonomy" id="3381663"/>
    <lineage>
        <taxon>Bacteria</taxon>
        <taxon>Bacillati</taxon>
        <taxon>Bacillota</taxon>
        <taxon>Clostridia</taxon>
        <taxon>Eubacteriales</taxon>
        <taxon>Clostridiaceae</taxon>
        <taxon>Clostridium</taxon>
    </lineage>
</organism>
<dbReference type="Pfam" id="PF01381">
    <property type="entry name" value="HTH_3"/>
    <property type="match status" value="1"/>
</dbReference>
<dbReference type="InterPro" id="IPR001387">
    <property type="entry name" value="Cro/C1-type_HTH"/>
</dbReference>
<dbReference type="InterPro" id="IPR050807">
    <property type="entry name" value="TransReg_Diox_bact_type"/>
</dbReference>
<dbReference type="EMBL" id="JBJHZX010000054">
    <property type="protein sequence ID" value="MFL0198295.1"/>
    <property type="molecule type" value="Genomic_DNA"/>
</dbReference>
<feature type="domain" description="HTH cro/C1-type" evidence="2">
    <location>
        <begin position="7"/>
        <end position="61"/>
    </location>
</feature>
<comment type="caution">
    <text evidence="3">The sequence shown here is derived from an EMBL/GenBank/DDBJ whole genome shotgun (WGS) entry which is preliminary data.</text>
</comment>
<dbReference type="Proteomes" id="UP001623660">
    <property type="component" value="Unassembled WGS sequence"/>
</dbReference>
<evidence type="ECO:0000256" key="1">
    <source>
        <dbReference type="ARBA" id="ARBA00023125"/>
    </source>
</evidence>
<evidence type="ECO:0000259" key="2">
    <source>
        <dbReference type="PROSITE" id="PS50943"/>
    </source>
</evidence>
<dbReference type="CDD" id="cd00093">
    <property type="entry name" value="HTH_XRE"/>
    <property type="match status" value="1"/>
</dbReference>
<dbReference type="PANTHER" id="PTHR46797">
    <property type="entry name" value="HTH-TYPE TRANSCRIPTIONAL REGULATOR"/>
    <property type="match status" value="1"/>
</dbReference>
<reference evidence="3 4" key="1">
    <citation type="submission" date="2024-11" db="EMBL/GenBank/DDBJ databases">
        <authorList>
            <person name="Heng Y.C."/>
            <person name="Lim A.C.H."/>
            <person name="Lee J.K.Y."/>
            <person name="Kittelmann S."/>
        </authorList>
    </citation>
    <scope>NUCLEOTIDE SEQUENCE [LARGE SCALE GENOMIC DNA]</scope>
    <source>
        <strain evidence="3 4">WILCCON 0269</strain>
    </source>
</reference>